<accession>E1ZL72</accession>
<dbReference type="GeneID" id="17352973"/>
<dbReference type="CDD" id="cd05117">
    <property type="entry name" value="STKc_CAMK"/>
    <property type="match status" value="1"/>
</dbReference>
<dbReference type="GO" id="GO:0005524">
    <property type="term" value="F:ATP binding"/>
    <property type="evidence" value="ECO:0007669"/>
    <property type="project" value="InterPro"/>
</dbReference>
<dbReference type="InterPro" id="IPR000719">
    <property type="entry name" value="Prot_kinase_dom"/>
</dbReference>
<evidence type="ECO:0000256" key="1">
    <source>
        <dbReference type="SAM" id="MobiDB-lite"/>
    </source>
</evidence>
<dbReference type="EMBL" id="GL433851">
    <property type="protein sequence ID" value="EFN53510.1"/>
    <property type="molecule type" value="Genomic_DNA"/>
</dbReference>
<dbReference type="OMA" id="HANCITV"/>
<keyword evidence="4" id="KW-1185">Reference proteome</keyword>
<dbReference type="OrthoDB" id="40902at2759"/>
<sequence length="390" mass="42553">MSDYPEAGRKLRTDATVEEVYALGALLGQGGGWPYAAKLSCPPSKVRLATDLLLGQQWACKIMRLPRGDKLVEDPMAGRAAIMKEVDVLLDLDHPNVVGMREYFVQHHRVYLIMELMRGGELLDALQAQGHYSEGDARTIFRQLIEALQYLHSKGVVHRDVKLKNLLLVAPGDITRIKLADFGFARKVSKRWSNTLRTVCGTPGYIAPEIVRNATQPTFGAPSRKMFYGPPCDLCDKSEPRLLRSIMAGKYSLDDPVWEEVSGEAKDLVSKLLVVDPASRLTCQQVLEHPWMTQPTPDTPLQRAHSRLQGSGSFTWRLRRRKSLEERISAALSASRDVSVRSGAANTSVRSELAGRAPGSSAAASPPGSPPAVPPSAAAAAPASPAARCE</sequence>
<evidence type="ECO:0000259" key="2">
    <source>
        <dbReference type="PROSITE" id="PS50011"/>
    </source>
</evidence>
<dbReference type="Proteomes" id="UP000008141">
    <property type="component" value="Unassembled WGS sequence"/>
</dbReference>
<dbReference type="InParanoid" id="E1ZL72"/>
<feature type="compositionally biased region" description="Low complexity" evidence="1">
    <location>
        <begin position="354"/>
        <end position="366"/>
    </location>
</feature>
<dbReference type="GO" id="GO:0004672">
    <property type="term" value="F:protein kinase activity"/>
    <property type="evidence" value="ECO:0007669"/>
    <property type="project" value="InterPro"/>
</dbReference>
<feature type="region of interest" description="Disordered" evidence="1">
    <location>
        <begin position="339"/>
        <end position="390"/>
    </location>
</feature>
<dbReference type="Gene3D" id="1.10.510.10">
    <property type="entry name" value="Transferase(Phosphotransferase) domain 1"/>
    <property type="match status" value="1"/>
</dbReference>
<protein>
    <recommendedName>
        <fullName evidence="2">Protein kinase domain-containing protein</fullName>
    </recommendedName>
</protein>
<dbReference type="RefSeq" id="XP_005845612.1">
    <property type="nucleotide sequence ID" value="XM_005845550.1"/>
</dbReference>
<dbReference type="STRING" id="554065.E1ZL72"/>
<reference evidence="3 4" key="1">
    <citation type="journal article" date="2010" name="Plant Cell">
        <title>The Chlorella variabilis NC64A genome reveals adaptation to photosymbiosis, coevolution with viruses, and cryptic sex.</title>
        <authorList>
            <person name="Blanc G."/>
            <person name="Duncan G."/>
            <person name="Agarkova I."/>
            <person name="Borodovsky M."/>
            <person name="Gurnon J."/>
            <person name="Kuo A."/>
            <person name="Lindquist E."/>
            <person name="Lucas S."/>
            <person name="Pangilinan J."/>
            <person name="Polle J."/>
            <person name="Salamov A."/>
            <person name="Terry A."/>
            <person name="Yamada T."/>
            <person name="Dunigan D.D."/>
            <person name="Grigoriev I.V."/>
            <person name="Claverie J.M."/>
            <person name="Van Etten J.L."/>
        </authorList>
    </citation>
    <scope>NUCLEOTIDE SEQUENCE [LARGE SCALE GENOMIC DNA]</scope>
    <source>
        <strain evidence="3 4">NC64A</strain>
    </source>
</reference>
<gene>
    <name evidence="3" type="ORF">CHLNCDRAFT_136852</name>
</gene>
<dbReference type="SUPFAM" id="SSF56112">
    <property type="entry name" value="Protein kinase-like (PK-like)"/>
    <property type="match status" value="1"/>
</dbReference>
<dbReference type="AlphaFoldDB" id="E1ZL72"/>
<dbReference type="InterPro" id="IPR008271">
    <property type="entry name" value="Ser/Thr_kinase_AS"/>
</dbReference>
<dbReference type="PROSITE" id="PS00108">
    <property type="entry name" value="PROTEIN_KINASE_ST"/>
    <property type="match status" value="1"/>
</dbReference>
<dbReference type="InterPro" id="IPR011009">
    <property type="entry name" value="Kinase-like_dom_sf"/>
</dbReference>
<feature type="domain" description="Protein kinase" evidence="2">
    <location>
        <begin position="21"/>
        <end position="292"/>
    </location>
</feature>
<organism evidence="4">
    <name type="scientific">Chlorella variabilis</name>
    <name type="common">Green alga</name>
    <dbReference type="NCBI Taxonomy" id="554065"/>
    <lineage>
        <taxon>Eukaryota</taxon>
        <taxon>Viridiplantae</taxon>
        <taxon>Chlorophyta</taxon>
        <taxon>core chlorophytes</taxon>
        <taxon>Trebouxiophyceae</taxon>
        <taxon>Chlorellales</taxon>
        <taxon>Chlorellaceae</taxon>
        <taxon>Chlorella clade</taxon>
        <taxon>Chlorella</taxon>
    </lineage>
</organism>
<dbReference type="SMART" id="SM00220">
    <property type="entry name" value="S_TKc"/>
    <property type="match status" value="1"/>
</dbReference>
<dbReference type="PROSITE" id="PS50011">
    <property type="entry name" value="PROTEIN_KINASE_DOM"/>
    <property type="match status" value="1"/>
</dbReference>
<evidence type="ECO:0000313" key="3">
    <source>
        <dbReference type="EMBL" id="EFN53510.1"/>
    </source>
</evidence>
<dbReference type="eggNOG" id="KOG0032">
    <property type="taxonomic scope" value="Eukaryota"/>
</dbReference>
<feature type="compositionally biased region" description="Low complexity" evidence="1">
    <location>
        <begin position="375"/>
        <end position="390"/>
    </location>
</feature>
<dbReference type="Pfam" id="PF00069">
    <property type="entry name" value="Pkinase"/>
    <property type="match status" value="1"/>
</dbReference>
<evidence type="ECO:0000313" key="4">
    <source>
        <dbReference type="Proteomes" id="UP000008141"/>
    </source>
</evidence>
<dbReference type="KEGG" id="cvr:CHLNCDRAFT_136852"/>
<name>E1ZL72_CHLVA</name>
<proteinExistence type="predicted"/>
<dbReference type="PANTHER" id="PTHR24347">
    <property type="entry name" value="SERINE/THREONINE-PROTEIN KINASE"/>
    <property type="match status" value="1"/>
</dbReference>